<dbReference type="PANTHER" id="PTHR30288">
    <property type="entry name" value="FLAGELLAR CAP/ASSEMBLY PROTEIN FLID"/>
    <property type="match status" value="1"/>
</dbReference>
<dbReference type="InterPro" id="IPR010809">
    <property type="entry name" value="FliD_C"/>
</dbReference>
<dbReference type="OrthoDB" id="9810816at2"/>
<dbReference type="InterPro" id="IPR003481">
    <property type="entry name" value="FliD_N"/>
</dbReference>
<evidence type="ECO:0000256" key="4">
    <source>
        <dbReference type="ARBA" id="ARBA00023143"/>
    </source>
</evidence>
<comment type="similarity">
    <text evidence="1 5">Belongs to the FliD family.</text>
</comment>
<dbReference type="PANTHER" id="PTHR30288:SF0">
    <property type="entry name" value="FLAGELLAR HOOK-ASSOCIATED PROTEIN 2"/>
    <property type="match status" value="1"/>
</dbReference>
<dbReference type="Proteomes" id="UP000054422">
    <property type="component" value="Unassembled WGS sequence"/>
</dbReference>
<dbReference type="STRING" id="1498499.EP47_04945"/>
<comment type="subcellular location">
    <subcellularLocation>
        <location evidence="5">Secreted</location>
    </subcellularLocation>
    <subcellularLocation>
        <location evidence="5">Bacterial flagellum</location>
    </subcellularLocation>
</comment>
<keyword evidence="4 5" id="KW-0975">Bacterial flagellum</keyword>
<dbReference type="RefSeq" id="WP_035888079.1">
    <property type="nucleotide sequence ID" value="NZ_JNCF01000011.1"/>
</dbReference>
<comment type="caution">
    <text evidence="8">The sequence shown here is derived from an EMBL/GenBank/DDBJ whole genome shotgun (WGS) entry which is preliminary data.</text>
</comment>
<feature type="domain" description="Flagellar hook-associated protein 2 N-terminal" evidence="6">
    <location>
        <begin position="7"/>
        <end position="104"/>
    </location>
</feature>
<evidence type="ECO:0000313" key="9">
    <source>
        <dbReference type="Proteomes" id="UP000054422"/>
    </source>
</evidence>
<reference evidence="8 9" key="1">
    <citation type="submission" date="2014-05" db="EMBL/GenBank/DDBJ databases">
        <authorList>
            <person name="Rizzardi K."/>
            <person name="Winiecka-Krusnell J."/>
            <person name="Ramliden M."/>
            <person name="Alm E."/>
            <person name="Andersson S."/>
            <person name="Byfors S."/>
        </authorList>
    </citation>
    <scope>NUCLEOTIDE SEQUENCE [LARGE SCALE GENOMIC DNA]</scope>
    <source>
        <strain evidence="8 9">LEGN</strain>
    </source>
</reference>
<dbReference type="GO" id="GO:0009424">
    <property type="term" value="C:bacterial-type flagellum hook"/>
    <property type="evidence" value="ECO:0007669"/>
    <property type="project" value="UniProtKB-UniRule"/>
</dbReference>
<keyword evidence="5" id="KW-0964">Secreted</keyword>
<dbReference type="GO" id="GO:0007155">
    <property type="term" value="P:cell adhesion"/>
    <property type="evidence" value="ECO:0007669"/>
    <property type="project" value="InterPro"/>
</dbReference>
<dbReference type="AlphaFoldDB" id="A0A0A2T8F1"/>
<dbReference type="GO" id="GO:0009421">
    <property type="term" value="C:bacterial-type flagellum filament cap"/>
    <property type="evidence" value="ECO:0007669"/>
    <property type="project" value="InterPro"/>
</dbReference>
<keyword evidence="3" id="KW-0175">Coiled coil</keyword>
<evidence type="ECO:0000313" key="8">
    <source>
        <dbReference type="EMBL" id="KGP63713.1"/>
    </source>
</evidence>
<organism evidence="8 9">
    <name type="scientific">Legionella norrlandica</name>
    <dbReference type="NCBI Taxonomy" id="1498499"/>
    <lineage>
        <taxon>Bacteria</taxon>
        <taxon>Pseudomonadati</taxon>
        <taxon>Pseudomonadota</taxon>
        <taxon>Gammaproteobacteria</taxon>
        <taxon>Legionellales</taxon>
        <taxon>Legionellaceae</taxon>
        <taxon>Legionella</taxon>
    </lineage>
</organism>
<evidence type="ECO:0000256" key="2">
    <source>
        <dbReference type="ARBA" id="ARBA00011255"/>
    </source>
</evidence>
<dbReference type="EMBL" id="JNCF01000011">
    <property type="protein sequence ID" value="KGP63713.1"/>
    <property type="molecule type" value="Genomic_DNA"/>
</dbReference>
<feature type="domain" description="Flagellar hook-associated protein 2 C-terminal" evidence="7">
    <location>
        <begin position="207"/>
        <end position="433"/>
    </location>
</feature>
<evidence type="ECO:0000259" key="6">
    <source>
        <dbReference type="Pfam" id="PF02465"/>
    </source>
</evidence>
<evidence type="ECO:0000256" key="5">
    <source>
        <dbReference type="RuleBase" id="RU362066"/>
    </source>
</evidence>
<proteinExistence type="inferred from homology"/>
<keyword evidence="9" id="KW-1185">Reference proteome</keyword>
<comment type="function">
    <text evidence="5">Required for morphogenesis and for the elongation of the flagellar filament by facilitating polymerization of the flagellin monomers at the tip of growing filament. Forms a capping structure, which prevents flagellin subunits (transported through the central channel of the flagellum) from leaking out without polymerization at the distal end.</text>
</comment>
<gene>
    <name evidence="8" type="ORF">EP47_04945</name>
</gene>
<evidence type="ECO:0000256" key="1">
    <source>
        <dbReference type="ARBA" id="ARBA00009764"/>
    </source>
</evidence>
<accession>A0A0A2T8F1</accession>
<dbReference type="GO" id="GO:0071973">
    <property type="term" value="P:bacterial-type flagellum-dependent cell motility"/>
    <property type="evidence" value="ECO:0007669"/>
    <property type="project" value="TreeGrafter"/>
</dbReference>
<name>A0A0A2T8F1_9GAMM</name>
<dbReference type="InterPro" id="IPR040026">
    <property type="entry name" value="FliD"/>
</dbReference>
<dbReference type="GO" id="GO:0005576">
    <property type="term" value="C:extracellular region"/>
    <property type="evidence" value="ECO:0007669"/>
    <property type="project" value="UniProtKB-SubCell"/>
</dbReference>
<dbReference type="Pfam" id="PF02465">
    <property type="entry name" value="FliD_N"/>
    <property type="match status" value="1"/>
</dbReference>
<dbReference type="Pfam" id="PF07195">
    <property type="entry name" value="FliD_C"/>
    <property type="match status" value="1"/>
</dbReference>
<comment type="subunit">
    <text evidence="2 5">Homopentamer.</text>
</comment>
<evidence type="ECO:0000259" key="7">
    <source>
        <dbReference type="Pfam" id="PF07195"/>
    </source>
</evidence>
<evidence type="ECO:0000256" key="3">
    <source>
        <dbReference type="ARBA" id="ARBA00023054"/>
    </source>
</evidence>
<protein>
    <recommendedName>
        <fullName evidence="5">Flagellar hook-associated protein 2</fullName>
        <shortName evidence="5">HAP2</shortName>
    </recommendedName>
    <alternativeName>
        <fullName evidence="5">Flagellar cap protein</fullName>
    </alternativeName>
</protein>
<sequence length="450" mass="49679">MANGISSGLDITSIVDGLMEVEKIGLKRLEQKNSLYQKQLSSYTQLKNLIKNLSDSISKFDTVLKQNFYKASSNNELVATALLNTNNPTPGNFNLNVSQLATAHQIGSTIYSSKDQSLNLSGMMVLTQGSNSYNISIKDSDSLENIRDTINSSLGNIGIRASILHTNDASDQDQYILLLSATNTGAINQINVSGDNPLQINNVLQAAQDAQFSINNYSVTRSTNIINDVLEGVTFQLNQTGVATISVNPDTSNQVNLIAGALSDFIKAYNQVMEELAKDQSLRYLRDSTYPLIIKNLQEIMTQTIGTNPINSLLDMGIKLAKAEVKTNDEGVEYVVKGKLDINHDLLSENIEQNLPQLRAFFSNSGANFDAKVLTSLTTLQTGTIYNREQIISQERNLLSKKINSEQGRLDVVRTNLTLKYAALDNIISKYQQLGNFIEQQITMFNKQKK</sequence>